<feature type="transmembrane region" description="Helical" evidence="1">
    <location>
        <begin position="95"/>
        <end position="122"/>
    </location>
</feature>
<reference evidence="3" key="1">
    <citation type="submission" date="2015-03" db="EMBL/GenBank/DDBJ databases">
        <title>Luteipulveratus halotolerans sp. nov., a novel actinobacterium (Dermacoccaceae) from Sarawak, Malaysia.</title>
        <authorList>
            <person name="Juboi H."/>
            <person name="Basik A."/>
            <person name="Shamsul S.S."/>
            <person name="Arnold P."/>
            <person name="Schmitt E.K."/>
            <person name="Sanglier J.-J."/>
            <person name="Yeo T."/>
        </authorList>
    </citation>
    <scope>NUCLEOTIDE SEQUENCE [LARGE SCALE GENOMIC DNA]</scope>
    <source>
        <strain evidence="3">C296001</strain>
    </source>
</reference>
<feature type="transmembrane region" description="Helical" evidence="1">
    <location>
        <begin position="63"/>
        <end position="83"/>
    </location>
</feature>
<keyword evidence="3" id="KW-1185">Reference proteome</keyword>
<feature type="transmembrane region" description="Helical" evidence="1">
    <location>
        <begin position="12"/>
        <end position="31"/>
    </location>
</feature>
<keyword evidence="1" id="KW-0472">Membrane</keyword>
<feature type="transmembrane region" description="Helical" evidence="1">
    <location>
        <begin position="129"/>
        <end position="148"/>
    </location>
</feature>
<gene>
    <name evidence="2" type="ORF">VV01_09890</name>
</gene>
<proteinExistence type="predicted"/>
<evidence type="ECO:0000313" key="2">
    <source>
        <dbReference type="EMBL" id="KNX39354.1"/>
    </source>
</evidence>
<comment type="caution">
    <text evidence="2">The sequence shown here is derived from an EMBL/GenBank/DDBJ whole genome shotgun (WGS) entry which is preliminary data.</text>
</comment>
<keyword evidence="1" id="KW-1133">Transmembrane helix</keyword>
<accession>A0A0L6CNM0</accession>
<sequence>MLEWIDDQPFGLLVALLFCWIFVRANTIYAVGRAATSGRLGARVTAVTQRPGMQRAQAGFNRVGLAIVPVSFLMAGLTFATQLTAGVMRLPWPRYLLAMIPGCIAWSVLTATVGTLALGAVLRLWDAPLGVRIAVATVVAAAIAAYVVRRRRAPSEPAG</sequence>
<keyword evidence="1" id="KW-0812">Transmembrane</keyword>
<dbReference type="Proteomes" id="UP000037397">
    <property type="component" value="Unassembled WGS sequence"/>
</dbReference>
<evidence type="ECO:0000256" key="1">
    <source>
        <dbReference type="SAM" id="Phobius"/>
    </source>
</evidence>
<evidence type="ECO:0000313" key="3">
    <source>
        <dbReference type="Proteomes" id="UP000037397"/>
    </source>
</evidence>
<evidence type="ECO:0008006" key="4">
    <source>
        <dbReference type="Google" id="ProtNLM"/>
    </source>
</evidence>
<name>A0A0L6CNM0_9MICO</name>
<dbReference type="EMBL" id="LAIR01000002">
    <property type="protein sequence ID" value="KNX39354.1"/>
    <property type="molecule type" value="Genomic_DNA"/>
</dbReference>
<protein>
    <recommendedName>
        <fullName evidence="4">SNARE associated Golgi protein</fullName>
    </recommendedName>
</protein>
<organism evidence="2 3">
    <name type="scientific">Luteipulveratus halotolerans</name>
    <dbReference type="NCBI Taxonomy" id="1631356"/>
    <lineage>
        <taxon>Bacteria</taxon>
        <taxon>Bacillati</taxon>
        <taxon>Actinomycetota</taxon>
        <taxon>Actinomycetes</taxon>
        <taxon>Micrococcales</taxon>
        <taxon>Dermacoccaceae</taxon>
        <taxon>Luteipulveratus</taxon>
    </lineage>
</organism>
<dbReference type="AlphaFoldDB" id="A0A0L6CNM0"/>